<sequence>MLRLVRSPAVARVGVRALRAPLPAPLPARTLATKPRQGVVSYAAKLMSDPVIEVIALASRIARILLGSALAVGTVTFVAWEGAHQYVEHVAMWRDGKPGAVTEHDPYAWQLDDVLQHVGHMEGTDARLGIFGRHIVRSAWIAENWGGGIAPAAIFGKAPRGLRTTGVQDLSAHQGLTLAERFLNTALLVAEQRKVTVQEFAHDAQPLDTTAVSLEAWLANLRAKIGTPAMLAQAGLAYEKLYDAYAAQPNAGAYCALLATRLGTLQGRLGHTQYALEWFDRALHGKGSTLALVDGTLGGRPPRETPAEVRNALGVLRALSRVYVQEASSSASPRTSLYDALRAQVAGLRLAEAERERGGAGVDAALQHAWALEVEGELAVHIAETLYALERHPAQKTWWRFWGASDKLLATRPTGAPSVPAGRYEPSRAWLAFAAERAAAALAQLAAETPTENSQRHAAQRIGNAATQVDEEAQQLLHALSTRT</sequence>
<dbReference type="Proteomes" id="UP001217754">
    <property type="component" value="Chromosome 2"/>
</dbReference>
<reference evidence="1" key="1">
    <citation type="submission" date="2023-03" db="EMBL/GenBank/DDBJ databases">
        <title>Mating type loci evolution in Malassezia.</title>
        <authorList>
            <person name="Coelho M.A."/>
        </authorList>
    </citation>
    <scope>NUCLEOTIDE SEQUENCE</scope>
    <source>
        <strain evidence="1">CBS 9431</strain>
    </source>
</reference>
<dbReference type="EMBL" id="CP119959">
    <property type="protein sequence ID" value="WFD38244.1"/>
    <property type="molecule type" value="Genomic_DNA"/>
</dbReference>
<dbReference type="RefSeq" id="XP_060121141.1">
    <property type="nucleotide sequence ID" value="XM_060265158.1"/>
</dbReference>
<name>A0AAF0EZT6_9BASI</name>
<organism evidence="1 2">
    <name type="scientific">Malassezia japonica</name>
    <dbReference type="NCBI Taxonomy" id="223818"/>
    <lineage>
        <taxon>Eukaryota</taxon>
        <taxon>Fungi</taxon>
        <taxon>Dikarya</taxon>
        <taxon>Basidiomycota</taxon>
        <taxon>Ustilaginomycotina</taxon>
        <taxon>Malasseziomycetes</taxon>
        <taxon>Malasseziales</taxon>
        <taxon>Malasseziaceae</taxon>
        <taxon>Malassezia</taxon>
    </lineage>
</organism>
<dbReference type="GeneID" id="85224842"/>
<dbReference type="AlphaFoldDB" id="A0AAF0EZT6"/>
<gene>
    <name evidence="1" type="ORF">MJAP1_001193</name>
</gene>
<proteinExistence type="predicted"/>
<keyword evidence="2" id="KW-1185">Reference proteome</keyword>
<accession>A0AAF0EZT6</accession>
<evidence type="ECO:0000313" key="2">
    <source>
        <dbReference type="Proteomes" id="UP001217754"/>
    </source>
</evidence>
<evidence type="ECO:0000313" key="1">
    <source>
        <dbReference type="EMBL" id="WFD38244.1"/>
    </source>
</evidence>
<protein>
    <submittedName>
        <fullName evidence="1">Uncharacterized protein</fullName>
    </submittedName>
</protein>